<dbReference type="AlphaFoldDB" id="A0A4V2YGW8"/>
<evidence type="ECO:0000256" key="1">
    <source>
        <dbReference type="SAM" id="Phobius"/>
    </source>
</evidence>
<keyword evidence="1" id="KW-0472">Membrane</keyword>
<evidence type="ECO:0008006" key="4">
    <source>
        <dbReference type="Google" id="ProtNLM"/>
    </source>
</evidence>
<keyword evidence="1" id="KW-0812">Transmembrane</keyword>
<name>A0A4V2YGW8_9ACTN</name>
<organism evidence="2 3">
    <name type="scientific">Kribbella turkmenica</name>
    <dbReference type="NCBI Taxonomy" id="2530375"/>
    <lineage>
        <taxon>Bacteria</taxon>
        <taxon>Bacillati</taxon>
        <taxon>Actinomycetota</taxon>
        <taxon>Actinomycetes</taxon>
        <taxon>Propionibacteriales</taxon>
        <taxon>Kribbellaceae</taxon>
        <taxon>Kribbella</taxon>
    </lineage>
</organism>
<dbReference type="Proteomes" id="UP000295172">
    <property type="component" value="Unassembled WGS sequence"/>
</dbReference>
<protein>
    <recommendedName>
        <fullName evidence="4">TPM domain-containing protein</fullName>
    </recommendedName>
</protein>
<feature type="transmembrane region" description="Helical" evidence="1">
    <location>
        <begin position="157"/>
        <end position="179"/>
    </location>
</feature>
<comment type="caution">
    <text evidence="2">The sequence shown here is derived from an EMBL/GenBank/DDBJ whole genome shotgun (WGS) entry which is preliminary data.</text>
</comment>
<evidence type="ECO:0000313" key="3">
    <source>
        <dbReference type="Proteomes" id="UP000295172"/>
    </source>
</evidence>
<evidence type="ECO:0000313" key="2">
    <source>
        <dbReference type="EMBL" id="TDD28617.1"/>
    </source>
</evidence>
<accession>A0A4V2YGW8</accession>
<gene>
    <name evidence="2" type="ORF">E1218_06535</name>
</gene>
<dbReference type="EMBL" id="SMKR01000019">
    <property type="protein sequence ID" value="TDD28617.1"/>
    <property type="molecule type" value="Genomic_DNA"/>
</dbReference>
<keyword evidence="1" id="KW-1133">Transmembrane helix</keyword>
<proteinExistence type="predicted"/>
<dbReference type="OrthoDB" id="4808153at2"/>
<reference evidence="2 3" key="1">
    <citation type="submission" date="2019-02" db="EMBL/GenBank/DDBJ databases">
        <title>Draft genome sequences of novel Actinobacteria.</title>
        <authorList>
            <person name="Sahin N."/>
            <person name="Ay H."/>
            <person name="Saygin H."/>
        </authorList>
    </citation>
    <scope>NUCLEOTIDE SEQUENCE [LARGE SCALE GENOMIC DNA]</scope>
    <source>
        <strain evidence="2 3">16K104</strain>
    </source>
</reference>
<dbReference type="RefSeq" id="WP_132317290.1">
    <property type="nucleotide sequence ID" value="NZ_SMKR01000019.1"/>
</dbReference>
<keyword evidence="3" id="KW-1185">Reference proteome</keyword>
<sequence length="307" mass="32953">MRFLAALLLLTSTLTGSSDPNSVVEGWKTSPVYVDPTQSSLVPAEEAAELVERIQDHRPAIRIAVVPTEALDDGRRDKQMSAKAFVETAAYKHRSDGIYLVVFGDRMTWGSAVGVNDSIGPILSDELAKHSRSDAVGTLNGVLDQLNVPEAPSRLPVWLLVFLIVVAVLLAGGVGFWWWQSRRQQDEVSTTEDVVPEQPGTLEEQRALAREDVARFGAELDAADLPLERVAKASDVAADVQAAKAAYATAGRVLDGGAGQEQLQGVRATVGYGRWRLACARARIAGEPLPAWRGLGDTARARHPSGG</sequence>